<comment type="similarity">
    <text evidence="3 18">Belongs to the FAD-dependent oxidoreductase 2 family. FRD/SDH subfamily.</text>
</comment>
<comment type="subcellular location">
    <subcellularLocation>
        <location evidence="1">Cell inner membrane</location>
        <topology evidence="1">Peripheral membrane protein</topology>
        <orientation evidence="1">Cytoplasmic side</orientation>
    </subcellularLocation>
</comment>
<keyword evidence="18" id="KW-0816">Tricarboxylic acid cycle</keyword>
<evidence type="ECO:0000256" key="8">
    <source>
        <dbReference type="ARBA" id="ARBA00022827"/>
    </source>
</evidence>
<evidence type="ECO:0000256" key="11">
    <source>
        <dbReference type="ARBA" id="ARBA00023136"/>
    </source>
</evidence>
<feature type="domain" description="Fumarate reductase/succinate dehydrogenase flavoprotein-like C-terminal" evidence="21">
    <location>
        <begin position="452"/>
        <end position="577"/>
    </location>
</feature>
<evidence type="ECO:0000256" key="19">
    <source>
        <dbReference type="SAM" id="Coils"/>
    </source>
</evidence>
<comment type="cofactor">
    <cofactor evidence="16">
        <name>FAD</name>
        <dbReference type="ChEBI" id="CHEBI:57692"/>
    </cofactor>
    <text evidence="16">Flavinylated by SdhE, about 5% flavinylation occurs in the absence of SdhE.</text>
</comment>
<dbReference type="GO" id="GO:0006099">
    <property type="term" value="P:tricarboxylic acid cycle"/>
    <property type="evidence" value="ECO:0007669"/>
    <property type="project" value="UniProtKB-UniRule"/>
</dbReference>
<dbReference type="NCBIfam" id="TIGR01816">
    <property type="entry name" value="sdhA_forward"/>
    <property type="match status" value="1"/>
</dbReference>
<evidence type="ECO:0000256" key="3">
    <source>
        <dbReference type="ARBA" id="ARBA00008040"/>
    </source>
</evidence>
<dbReference type="RefSeq" id="WP_082673495.1">
    <property type="nucleotide sequence ID" value="NZ_BCNO01000001.1"/>
</dbReference>
<evidence type="ECO:0000256" key="10">
    <source>
        <dbReference type="ARBA" id="ARBA00023002"/>
    </source>
</evidence>
<sequence length="577" mass="64099">MEINKHYFDTVIIGSGLAGCRAAIECINHGTVGVLSKLYPTRSHSTAAQGGIGAALGNEEEDSPEWHTYDTVKGSDFLGDQDAIEIMCYDAIPTIIELEHMGVPFSRTKEGKIAQRRFGGHTREFGKAPVRRACYSADRTGHAVLFALYEQSQLKGVKFFQEFQVLDIVVENNAVQGIIAVNIKDGSIHVFESKAVIIASGGYGKIFKVTSNAYASTGECLSMLFRQGLPLEDMEFFQFHPTGLYGLGILITEGARGEGGILINGKGERFMERYAPTIKDLAPRDMVSRAILTEIREGRGIDGKDYVYLDLRHIDRKILEERLPEITTFCKIYMGIDPSEAPIPVVPTAHYAMGGIPTDIDGRVLRDIDGSVVYGLYAAGECACVSVHGANRLGCNSLLDTVVFGRRAGKAASSTLKTAQKGKVKKERISLIADCIKMIRNSKGRETVASVRKDLQAAMMDKCSVFRTEEGLKEVLEEIKNLKERYKEISITDKSTTFNTELLEAIELGHMLTLSEVIVSSALQRTESRGAHYREDYPKRDDENWLKHTFAFQTDKGITFKFKPVKITRFKPEERKY</sequence>
<dbReference type="InterPro" id="IPR030664">
    <property type="entry name" value="SdhA/FrdA/AprA"/>
</dbReference>
<evidence type="ECO:0000256" key="2">
    <source>
        <dbReference type="ARBA" id="ARBA00004894"/>
    </source>
</evidence>
<evidence type="ECO:0000256" key="16">
    <source>
        <dbReference type="PIRSR" id="PIRSR611281-3"/>
    </source>
</evidence>
<feature type="binding site" evidence="16">
    <location>
        <begin position="14"/>
        <end position="19"/>
    </location>
    <ligand>
        <name>FAD</name>
        <dbReference type="ChEBI" id="CHEBI:57692"/>
    </ligand>
</feature>
<evidence type="ECO:0000256" key="15">
    <source>
        <dbReference type="PIRSR" id="PIRSR611281-2"/>
    </source>
</evidence>
<dbReference type="InterPro" id="IPR011281">
    <property type="entry name" value="Succ_DH_flav_su_fwd"/>
</dbReference>
<dbReference type="Gene3D" id="3.50.50.60">
    <property type="entry name" value="FAD/NAD(P)-binding domain"/>
    <property type="match status" value="1"/>
</dbReference>
<evidence type="ECO:0000256" key="14">
    <source>
        <dbReference type="PIRSR" id="PIRSR000171-1"/>
    </source>
</evidence>
<dbReference type="PROSITE" id="PS00504">
    <property type="entry name" value="FRD_SDH_FAD_BINDING"/>
    <property type="match status" value="1"/>
</dbReference>
<reference evidence="23" key="1">
    <citation type="submission" date="2016-01" db="EMBL/GenBank/DDBJ databases">
        <title>Draft genome sequence of Thermodesulfovibrio aggregans strain TGE-P1.</title>
        <authorList>
            <person name="Sekiguchi Y."/>
            <person name="Ohashi A."/>
            <person name="Matsuura N."/>
            <person name="Tourlousse M.D."/>
        </authorList>
    </citation>
    <scope>NUCLEOTIDE SEQUENCE [LARGE SCALE GENOMIC DNA]</scope>
    <source>
        <strain evidence="23">TGE-P1</strain>
    </source>
</reference>
<dbReference type="GO" id="GO:0022900">
    <property type="term" value="P:electron transport chain"/>
    <property type="evidence" value="ECO:0007669"/>
    <property type="project" value="UniProtKB-UniRule"/>
</dbReference>
<dbReference type="SUPFAM" id="SSF51905">
    <property type="entry name" value="FAD/NAD(P)-binding domain"/>
    <property type="match status" value="1"/>
</dbReference>
<feature type="binding site" evidence="15">
    <location>
        <position position="350"/>
    </location>
    <ligand>
        <name>substrate</name>
    </ligand>
</feature>
<evidence type="ECO:0000256" key="7">
    <source>
        <dbReference type="ARBA" id="ARBA00022630"/>
    </source>
</evidence>
<feature type="active site" description="Proton acceptor" evidence="14">
    <location>
        <position position="284"/>
    </location>
</feature>
<keyword evidence="11 18" id="KW-0472">Membrane</keyword>
<dbReference type="InterPro" id="IPR014006">
    <property type="entry name" value="Succ_Dhase_FrdA_Gneg"/>
</dbReference>
<evidence type="ECO:0000259" key="21">
    <source>
        <dbReference type="Pfam" id="PF02910"/>
    </source>
</evidence>
<dbReference type="GO" id="GO:0009055">
    <property type="term" value="F:electron transfer activity"/>
    <property type="evidence" value="ECO:0007669"/>
    <property type="project" value="TreeGrafter"/>
</dbReference>
<feature type="binding site" evidence="15">
    <location>
        <position position="252"/>
    </location>
    <ligand>
        <name>substrate</name>
    </ligand>
</feature>
<dbReference type="Proteomes" id="UP000054976">
    <property type="component" value="Unassembled WGS sequence"/>
</dbReference>
<dbReference type="OrthoDB" id="9806724at2"/>
<dbReference type="PIRSF" id="PIRSF000171">
    <property type="entry name" value="SDHA_APRA_LASPO"/>
    <property type="match status" value="1"/>
</dbReference>
<dbReference type="SUPFAM" id="SSF56425">
    <property type="entry name" value="Succinate dehydrogenase/fumarate reductase flavoprotein, catalytic domain"/>
    <property type="match status" value="1"/>
</dbReference>
<evidence type="ECO:0000256" key="4">
    <source>
        <dbReference type="ARBA" id="ARBA00012792"/>
    </source>
</evidence>
<evidence type="ECO:0000256" key="13">
    <source>
        <dbReference type="NCBIfam" id="TIGR01816"/>
    </source>
</evidence>
<dbReference type="FunFam" id="3.90.700.10:FF:000001">
    <property type="entry name" value="Mitochondrial succinate dehydrogenase flavoprotein subunit"/>
    <property type="match status" value="1"/>
</dbReference>
<dbReference type="GO" id="GO:0005886">
    <property type="term" value="C:plasma membrane"/>
    <property type="evidence" value="ECO:0007669"/>
    <property type="project" value="UniProtKB-SubCell"/>
</dbReference>
<evidence type="ECO:0000256" key="5">
    <source>
        <dbReference type="ARBA" id="ARBA00019965"/>
    </source>
</evidence>
<proteinExistence type="inferred from homology"/>
<gene>
    <name evidence="22" type="ORF">TAGGR_147</name>
</gene>
<dbReference type="InterPro" id="IPR003953">
    <property type="entry name" value="FAD-dep_OxRdtase_2_FAD-bd"/>
</dbReference>
<dbReference type="PANTHER" id="PTHR11632:SF51">
    <property type="entry name" value="SUCCINATE DEHYDROGENASE [UBIQUINONE] FLAVOPROTEIN SUBUNIT, MITOCHONDRIAL"/>
    <property type="match status" value="1"/>
</dbReference>
<feature type="domain" description="FAD-dependent oxidoreductase 2 FAD-binding" evidence="20">
    <location>
        <begin position="9"/>
        <end position="398"/>
    </location>
</feature>
<dbReference type="InterPro" id="IPR036188">
    <property type="entry name" value="FAD/NAD-bd_sf"/>
</dbReference>
<comment type="pathway">
    <text evidence="2 18">Carbohydrate metabolism; tricarboxylic acid cycle; fumarate from succinate (bacterial route): step 1/1.</text>
</comment>
<evidence type="ECO:0000259" key="20">
    <source>
        <dbReference type="Pfam" id="PF00890"/>
    </source>
</evidence>
<feature type="binding site" evidence="15">
    <location>
        <position position="392"/>
    </location>
    <ligand>
        <name>substrate</name>
    </ligand>
</feature>
<feature type="modified residue" description="Tele-8alpha-FAD histidine" evidence="17">
    <location>
        <position position="44"/>
    </location>
</feature>
<evidence type="ECO:0000256" key="17">
    <source>
        <dbReference type="PIRSR" id="PIRSR611281-4"/>
    </source>
</evidence>
<dbReference type="NCBIfam" id="TIGR01812">
    <property type="entry name" value="sdhA_frdA_Gneg"/>
    <property type="match status" value="1"/>
</dbReference>
<evidence type="ECO:0000256" key="6">
    <source>
        <dbReference type="ARBA" id="ARBA00022448"/>
    </source>
</evidence>
<keyword evidence="9 18" id="KW-0249">Electron transport</keyword>
<feature type="binding site" evidence="16">
    <location>
        <position position="381"/>
    </location>
    <ligand>
        <name>FAD</name>
        <dbReference type="ChEBI" id="CHEBI:57692"/>
    </ligand>
</feature>
<evidence type="ECO:0000256" key="9">
    <source>
        <dbReference type="ARBA" id="ARBA00022982"/>
    </source>
</evidence>
<evidence type="ECO:0000313" key="23">
    <source>
        <dbReference type="Proteomes" id="UP000054976"/>
    </source>
</evidence>
<dbReference type="STRING" id="86166.TAGGR_147"/>
<dbReference type="FunFam" id="4.10.80.40:FF:000003">
    <property type="entry name" value="Fumarate reductase flavoprotein subunit"/>
    <property type="match status" value="1"/>
</dbReference>
<evidence type="ECO:0000256" key="1">
    <source>
        <dbReference type="ARBA" id="ARBA00004515"/>
    </source>
</evidence>
<keyword evidence="10 18" id="KW-0560">Oxidoreductase</keyword>
<accession>A0A0U9HLK2</accession>
<dbReference type="InterPro" id="IPR015939">
    <property type="entry name" value="Fum_Rdtase/Succ_DH_flav-like_C"/>
</dbReference>
<keyword evidence="6 18" id="KW-0813">Transport</keyword>
<feature type="binding site" evidence="16">
    <location>
        <begin position="36"/>
        <end position="51"/>
    </location>
    <ligand>
        <name>FAD</name>
        <dbReference type="ChEBI" id="CHEBI:57692"/>
    </ligand>
</feature>
<evidence type="ECO:0000256" key="18">
    <source>
        <dbReference type="RuleBase" id="RU362051"/>
    </source>
</evidence>
<dbReference type="AlphaFoldDB" id="A0A0U9HLK2"/>
<dbReference type="Gene3D" id="1.20.58.100">
    <property type="entry name" value="Fumarate reductase/succinate dehydrogenase flavoprotein-like, C-terminal domain"/>
    <property type="match status" value="1"/>
</dbReference>
<protein>
    <recommendedName>
        <fullName evidence="5 13">Succinate dehydrogenase flavoprotein subunit</fullName>
        <ecNumber evidence="4 18">1.3.5.1</ecNumber>
    </recommendedName>
</protein>
<feature type="binding site" evidence="16">
    <location>
        <begin position="397"/>
        <end position="398"/>
    </location>
    <ligand>
        <name>FAD</name>
        <dbReference type="ChEBI" id="CHEBI:57692"/>
    </ligand>
</feature>
<dbReference type="GO" id="GO:0009061">
    <property type="term" value="P:anaerobic respiration"/>
    <property type="evidence" value="ECO:0007669"/>
    <property type="project" value="TreeGrafter"/>
</dbReference>
<dbReference type="UniPathway" id="UPA00223">
    <property type="reaction ID" value="UER01005"/>
</dbReference>
<dbReference type="SUPFAM" id="SSF46977">
    <property type="entry name" value="Succinate dehydrogenase/fumarate reductase flavoprotein C-terminal domain"/>
    <property type="match status" value="1"/>
</dbReference>
<comment type="caution">
    <text evidence="22">The sequence shown here is derived from an EMBL/GenBank/DDBJ whole genome shotgun (WGS) entry which is preliminary data.</text>
</comment>
<feature type="binding site" evidence="15">
    <location>
        <position position="240"/>
    </location>
    <ligand>
        <name>substrate</name>
    </ligand>
</feature>
<dbReference type="FunFam" id="1.20.58.100:FF:000001">
    <property type="entry name" value="Succinate dehydrogenase flavoprotein subunit (SdhA)"/>
    <property type="match status" value="1"/>
</dbReference>
<organism evidence="22 23">
    <name type="scientific">Thermodesulfovibrio aggregans</name>
    <dbReference type="NCBI Taxonomy" id="86166"/>
    <lineage>
        <taxon>Bacteria</taxon>
        <taxon>Pseudomonadati</taxon>
        <taxon>Nitrospirota</taxon>
        <taxon>Thermodesulfovibrionia</taxon>
        <taxon>Thermodesulfovibrionales</taxon>
        <taxon>Thermodesulfovibrionaceae</taxon>
        <taxon>Thermodesulfovibrio</taxon>
    </lineage>
</organism>
<dbReference type="Gene3D" id="3.90.700.10">
    <property type="entry name" value="Succinate dehydrogenase/fumarate reductase flavoprotein, catalytic domain"/>
    <property type="match status" value="1"/>
</dbReference>
<dbReference type="EMBL" id="BCNO01000001">
    <property type="protein sequence ID" value="GAQ93883.1"/>
    <property type="molecule type" value="Genomic_DNA"/>
</dbReference>
<dbReference type="EC" id="1.3.5.1" evidence="4 18"/>
<keyword evidence="23" id="KW-1185">Reference proteome</keyword>
<dbReference type="PROSITE" id="PS51257">
    <property type="entry name" value="PROKAR_LIPOPROTEIN"/>
    <property type="match status" value="1"/>
</dbReference>
<dbReference type="PANTHER" id="PTHR11632">
    <property type="entry name" value="SUCCINATE DEHYDROGENASE 2 FLAVOPROTEIN SUBUNIT"/>
    <property type="match status" value="1"/>
</dbReference>
<dbReference type="GO" id="GO:0008177">
    <property type="term" value="F:succinate dehydrogenase (quinone) activity"/>
    <property type="evidence" value="ECO:0007669"/>
    <property type="project" value="UniProtKB-EC"/>
</dbReference>
<name>A0A0U9HLK2_9BACT</name>
<dbReference type="Pfam" id="PF02910">
    <property type="entry name" value="Succ_DH_flav_C"/>
    <property type="match status" value="1"/>
</dbReference>
<dbReference type="InterPro" id="IPR037099">
    <property type="entry name" value="Fum_R/Succ_DH_flav-like_C_sf"/>
</dbReference>
<dbReference type="InterPro" id="IPR003952">
    <property type="entry name" value="FRD_SDH_FAD_BS"/>
</dbReference>
<dbReference type="Gene3D" id="4.10.80.40">
    <property type="entry name" value="succinate dehydrogenase protein domain"/>
    <property type="match status" value="1"/>
</dbReference>
<dbReference type="InterPro" id="IPR027477">
    <property type="entry name" value="Succ_DH/fumarate_Rdtase_cat_sf"/>
</dbReference>
<comment type="catalytic activity">
    <reaction evidence="12 18">
        <text>a quinone + succinate = fumarate + a quinol</text>
        <dbReference type="Rhea" id="RHEA:40523"/>
        <dbReference type="ChEBI" id="CHEBI:24646"/>
        <dbReference type="ChEBI" id="CHEBI:29806"/>
        <dbReference type="ChEBI" id="CHEBI:30031"/>
        <dbReference type="ChEBI" id="CHEBI:132124"/>
        <dbReference type="EC" id="1.3.5.1"/>
    </reaction>
</comment>
<evidence type="ECO:0000256" key="12">
    <source>
        <dbReference type="ARBA" id="ARBA00049220"/>
    </source>
</evidence>
<keyword evidence="7 16" id="KW-0285">Flavoprotein</keyword>
<dbReference type="Pfam" id="PF00890">
    <property type="entry name" value="FAD_binding_2"/>
    <property type="match status" value="1"/>
</dbReference>
<feature type="coiled-coil region" evidence="19">
    <location>
        <begin position="465"/>
        <end position="492"/>
    </location>
</feature>
<evidence type="ECO:0000313" key="22">
    <source>
        <dbReference type="EMBL" id="GAQ93883.1"/>
    </source>
</evidence>
<dbReference type="GO" id="GO:0050660">
    <property type="term" value="F:flavin adenine dinucleotide binding"/>
    <property type="evidence" value="ECO:0007669"/>
    <property type="project" value="UniProtKB-UniRule"/>
</dbReference>
<keyword evidence="8 16" id="KW-0274">FAD</keyword>
<keyword evidence="19" id="KW-0175">Coiled coil</keyword>